<dbReference type="AlphaFoldDB" id="A0A0B8MY86"/>
<dbReference type="GO" id="GO:0016491">
    <property type="term" value="F:oxidoreductase activity"/>
    <property type="evidence" value="ECO:0007669"/>
    <property type="project" value="TreeGrafter"/>
</dbReference>
<dbReference type="GO" id="GO:0000166">
    <property type="term" value="F:nucleotide binding"/>
    <property type="evidence" value="ECO:0007669"/>
    <property type="project" value="InterPro"/>
</dbReference>
<gene>
    <name evidence="4" type="ORF">TCE0_023f07163</name>
</gene>
<accession>A0A0B8MY86</accession>
<comment type="similarity">
    <text evidence="1">Belongs to the Gfo/Idh/MocA family.</text>
</comment>
<protein>
    <submittedName>
        <fullName evidence="4">Oxidoreductase</fullName>
    </submittedName>
</protein>
<dbReference type="SUPFAM" id="SSF55347">
    <property type="entry name" value="Glyceraldehyde-3-phosphate dehydrogenase-like, C-terminal domain"/>
    <property type="match status" value="1"/>
</dbReference>
<name>A0A0B8MY86_TALPI</name>
<evidence type="ECO:0000259" key="2">
    <source>
        <dbReference type="Pfam" id="PF01408"/>
    </source>
</evidence>
<feature type="domain" description="GFO/IDH/MocA-like oxidoreductase" evidence="3">
    <location>
        <begin position="153"/>
        <end position="267"/>
    </location>
</feature>
<proteinExistence type="inferred from homology"/>
<dbReference type="Pfam" id="PF22725">
    <property type="entry name" value="GFO_IDH_MocA_C3"/>
    <property type="match status" value="1"/>
</dbReference>
<dbReference type="InterPro" id="IPR036291">
    <property type="entry name" value="NAD(P)-bd_dom_sf"/>
</dbReference>
<dbReference type="InterPro" id="IPR055170">
    <property type="entry name" value="GFO_IDH_MocA-like_dom"/>
</dbReference>
<dbReference type="Pfam" id="PF01408">
    <property type="entry name" value="GFO_IDH_MocA"/>
    <property type="match status" value="1"/>
</dbReference>
<dbReference type="InterPro" id="IPR000683">
    <property type="entry name" value="Gfo/Idh/MocA-like_OxRdtase_N"/>
</dbReference>
<evidence type="ECO:0000259" key="3">
    <source>
        <dbReference type="Pfam" id="PF22725"/>
    </source>
</evidence>
<dbReference type="Proteomes" id="UP000053095">
    <property type="component" value="Unassembled WGS sequence"/>
</dbReference>
<dbReference type="PANTHER" id="PTHR42840">
    <property type="entry name" value="NAD(P)-BINDING ROSSMANN-FOLD SUPERFAMILY PROTEIN-RELATED"/>
    <property type="match status" value="1"/>
</dbReference>
<sequence length="347" mass="37360">MAIGVAILGAGLFGKDQYLPAVKANSNYTLKAVYSRSQQSATKFGEEASVDVYYNSPETPDKSLSKLLERSDIAAVIIALPITAQPDIIRAAWKAGKHVLSEKPVAKDSTVAKQLITDYEPYKAKGLIWGVAENFRFLDPITYGTEQLKRLGGKVTGFHVSIHDMIKDGNPYYATEWRKNPDHQGGFILDGGVHFVAGLREFLSALNDSIEKVVSFSAQMQPHLPPVDTVNGVCLLKSGRSGTFSLSFGIEFKSDFLIEVTSTNGSVAMGPAGVKVIERNGLDGDRKEALKEFPSDTGVGLEIEAFGKAIVNNAPDARQSAEEALLDLVLIEKLLGTGEQGGALLTI</sequence>
<feature type="domain" description="Gfo/Idh/MocA-like oxidoreductase N-terminal" evidence="2">
    <location>
        <begin position="3"/>
        <end position="117"/>
    </location>
</feature>
<evidence type="ECO:0000256" key="1">
    <source>
        <dbReference type="ARBA" id="ARBA00010928"/>
    </source>
</evidence>
<dbReference type="EMBL" id="DF933819">
    <property type="protein sequence ID" value="GAM37326.1"/>
    <property type="molecule type" value="Genomic_DNA"/>
</dbReference>
<dbReference type="Gene3D" id="3.30.360.10">
    <property type="entry name" value="Dihydrodipicolinate Reductase, domain 2"/>
    <property type="match status" value="1"/>
</dbReference>
<reference evidence="5" key="1">
    <citation type="journal article" date="2015" name="Genome Announc.">
        <title>Draft genome sequence of Talaromyces cellulolyticus strain Y-94, a source of lignocellulosic biomass-degrading enzymes.</title>
        <authorList>
            <person name="Fujii T."/>
            <person name="Koike H."/>
            <person name="Sawayama S."/>
            <person name="Yano S."/>
            <person name="Inoue H."/>
        </authorList>
    </citation>
    <scope>NUCLEOTIDE SEQUENCE [LARGE SCALE GENOMIC DNA]</scope>
    <source>
        <strain evidence="5">Y-94</strain>
    </source>
</reference>
<dbReference type="Gene3D" id="3.40.50.720">
    <property type="entry name" value="NAD(P)-binding Rossmann-like Domain"/>
    <property type="match status" value="1"/>
</dbReference>
<evidence type="ECO:0000313" key="5">
    <source>
        <dbReference type="Proteomes" id="UP000053095"/>
    </source>
</evidence>
<keyword evidence="5" id="KW-1185">Reference proteome</keyword>
<dbReference type="SUPFAM" id="SSF51735">
    <property type="entry name" value="NAD(P)-binding Rossmann-fold domains"/>
    <property type="match status" value="1"/>
</dbReference>
<dbReference type="PANTHER" id="PTHR42840:SF5">
    <property type="entry name" value="NAD(P)-BINDING ROSSMANN-FOLD SUPERFAMILY PROTEIN"/>
    <property type="match status" value="1"/>
</dbReference>
<organism evidence="4 5">
    <name type="scientific">Talaromyces pinophilus</name>
    <name type="common">Penicillium pinophilum</name>
    <dbReference type="NCBI Taxonomy" id="128442"/>
    <lineage>
        <taxon>Eukaryota</taxon>
        <taxon>Fungi</taxon>
        <taxon>Dikarya</taxon>
        <taxon>Ascomycota</taxon>
        <taxon>Pezizomycotina</taxon>
        <taxon>Eurotiomycetes</taxon>
        <taxon>Eurotiomycetidae</taxon>
        <taxon>Eurotiales</taxon>
        <taxon>Trichocomaceae</taxon>
        <taxon>Talaromyces</taxon>
        <taxon>Talaromyces sect. Talaromyces</taxon>
    </lineage>
</organism>
<dbReference type="GO" id="GO:0006740">
    <property type="term" value="P:NADPH regeneration"/>
    <property type="evidence" value="ECO:0007669"/>
    <property type="project" value="TreeGrafter"/>
</dbReference>
<evidence type="ECO:0000313" key="4">
    <source>
        <dbReference type="EMBL" id="GAM37326.1"/>
    </source>
</evidence>
<dbReference type="GO" id="GO:0005737">
    <property type="term" value="C:cytoplasm"/>
    <property type="evidence" value="ECO:0007669"/>
    <property type="project" value="TreeGrafter"/>
</dbReference>